<organism evidence="2 3">
    <name type="scientific">Solihabitans fulvus</name>
    <dbReference type="NCBI Taxonomy" id="1892852"/>
    <lineage>
        <taxon>Bacteria</taxon>
        <taxon>Bacillati</taxon>
        <taxon>Actinomycetota</taxon>
        <taxon>Actinomycetes</taxon>
        <taxon>Pseudonocardiales</taxon>
        <taxon>Pseudonocardiaceae</taxon>
        <taxon>Solihabitans</taxon>
    </lineage>
</organism>
<keyword evidence="3" id="KW-1185">Reference proteome</keyword>
<gene>
    <name evidence="2" type="ORF">F0L68_17430</name>
</gene>
<dbReference type="InterPro" id="IPR016181">
    <property type="entry name" value="Acyl_CoA_acyltransferase"/>
</dbReference>
<dbReference type="CDD" id="cd04301">
    <property type="entry name" value="NAT_SF"/>
    <property type="match status" value="1"/>
</dbReference>
<proteinExistence type="predicted"/>
<sequence>MFQPEYPITTTRLLLRPFTADDLPGLHDIYSRPDVVRYLYTEPHTIDQTRELLAAWYDSTRLAAQGDTLRCAVLRRDTGRLIGEVMLRWVSAEHQQGEIGFVFHPDHHGMGFAAEASRELLRIAFAELGLHRVVGRCDARNTASSGLLERLGMRREALLVENEFVKGEWCDELNLAILAREWGSAREA</sequence>
<name>A0A5B2XC17_9PSEU</name>
<dbReference type="AlphaFoldDB" id="A0A5B2XC17"/>
<keyword evidence="2" id="KW-0808">Transferase</keyword>
<dbReference type="EMBL" id="VUOB01000029">
    <property type="protein sequence ID" value="KAA2261248.1"/>
    <property type="molecule type" value="Genomic_DNA"/>
</dbReference>
<reference evidence="2 3" key="2">
    <citation type="submission" date="2019-09" db="EMBL/GenBank/DDBJ databases">
        <authorList>
            <person name="Jin C."/>
        </authorList>
    </citation>
    <scope>NUCLEOTIDE SEQUENCE [LARGE SCALE GENOMIC DNA]</scope>
    <source>
        <strain evidence="2 3">AN110305</strain>
    </source>
</reference>
<dbReference type="InterPro" id="IPR000182">
    <property type="entry name" value="GNAT_dom"/>
</dbReference>
<evidence type="ECO:0000259" key="1">
    <source>
        <dbReference type="PROSITE" id="PS51186"/>
    </source>
</evidence>
<dbReference type="GO" id="GO:0016747">
    <property type="term" value="F:acyltransferase activity, transferring groups other than amino-acyl groups"/>
    <property type="evidence" value="ECO:0007669"/>
    <property type="project" value="InterPro"/>
</dbReference>
<evidence type="ECO:0000313" key="2">
    <source>
        <dbReference type="EMBL" id="KAA2261248.1"/>
    </source>
</evidence>
<protein>
    <submittedName>
        <fullName evidence="2">GNAT family N-acetyltransferase</fullName>
    </submittedName>
</protein>
<dbReference type="Proteomes" id="UP000323454">
    <property type="component" value="Unassembled WGS sequence"/>
</dbReference>
<reference evidence="2 3" key="1">
    <citation type="submission" date="2019-09" db="EMBL/GenBank/DDBJ databases">
        <title>Goodfellowia gen. nov., a new genus of the Pseudonocardineae related to Actinoalloteichus, containing Goodfellowia coeruleoviolacea gen. nov., comb. nov. gen. nov., comb. nov.</title>
        <authorList>
            <person name="Labeda D."/>
        </authorList>
    </citation>
    <scope>NUCLEOTIDE SEQUENCE [LARGE SCALE GENOMIC DNA]</scope>
    <source>
        <strain evidence="2 3">AN110305</strain>
    </source>
</reference>
<comment type="caution">
    <text evidence="2">The sequence shown here is derived from an EMBL/GenBank/DDBJ whole genome shotgun (WGS) entry which is preliminary data.</text>
</comment>
<dbReference type="OrthoDB" id="9132139at2"/>
<dbReference type="Pfam" id="PF13302">
    <property type="entry name" value="Acetyltransf_3"/>
    <property type="match status" value="1"/>
</dbReference>
<dbReference type="PROSITE" id="PS51186">
    <property type="entry name" value="GNAT"/>
    <property type="match status" value="1"/>
</dbReference>
<dbReference type="SUPFAM" id="SSF55729">
    <property type="entry name" value="Acyl-CoA N-acyltransferases (Nat)"/>
    <property type="match status" value="1"/>
</dbReference>
<evidence type="ECO:0000313" key="3">
    <source>
        <dbReference type="Proteomes" id="UP000323454"/>
    </source>
</evidence>
<dbReference type="PANTHER" id="PTHR43792">
    <property type="entry name" value="GNAT FAMILY, PUTATIVE (AFU_ORTHOLOGUE AFUA_3G00765)-RELATED-RELATED"/>
    <property type="match status" value="1"/>
</dbReference>
<dbReference type="RefSeq" id="WP_149850651.1">
    <property type="nucleotide sequence ID" value="NZ_VUOB01000029.1"/>
</dbReference>
<dbReference type="Gene3D" id="3.40.630.30">
    <property type="match status" value="1"/>
</dbReference>
<accession>A0A5B2XC17</accession>
<feature type="domain" description="N-acetyltransferase" evidence="1">
    <location>
        <begin position="13"/>
        <end position="176"/>
    </location>
</feature>
<dbReference type="InterPro" id="IPR051531">
    <property type="entry name" value="N-acetyltransferase"/>
</dbReference>